<accession>A0A5B7E6D7</accession>
<feature type="region of interest" description="Disordered" evidence="1">
    <location>
        <begin position="223"/>
        <end position="242"/>
    </location>
</feature>
<proteinExistence type="predicted"/>
<protein>
    <submittedName>
        <fullName evidence="2">Uncharacterized protein</fullName>
    </submittedName>
</protein>
<organism evidence="2 3">
    <name type="scientific">Portunus trituberculatus</name>
    <name type="common">Swimming crab</name>
    <name type="synonym">Neptunus trituberculatus</name>
    <dbReference type="NCBI Taxonomy" id="210409"/>
    <lineage>
        <taxon>Eukaryota</taxon>
        <taxon>Metazoa</taxon>
        <taxon>Ecdysozoa</taxon>
        <taxon>Arthropoda</taxon>
        <taxon>Crustacea</taxon>
        <taxon>Multicrustacea</taxon>
        <taxon>Malacostraca</taxon>
        <taxon>Eumalacostraca</taxon>
        <taxon>Eucarida</taxon>
        <taxon>Decapoda</taxon>
        <taxon>Pleocyemata</taxon>
        <taxon>Brachyura</taxon>
        <taxon>Eubrachyura</taxon>
        <taxon>Portunoidea</taxon>
        <taxon>Portunidae</taxon>
        <taxon>Portuninae</taxon>
        <taxon>Portunus</taxon>
    </lineage>
</organism>
<keyword evidence="3" id="KW-1185">Reference proteome</keyword>
<evidence type="ECO:0000256" key="1">
    <source>
        <dbReference type="SAM" id="MobiDB-lite"/>
    </source>
</evidence>
<evidence type="ECO:0000313" key="2">
    <source>
        <dbReference type="EMBL" id="MPC28776.1"/>
    </source>
</evidence>
<evidence type="ECO:0000313" key="3">
    <source>
        <dbReference type="Proteomes" id="UP000324222"/>
    </source>
</evidence>
<dbReference type="EMBL" id="VSRR010001964">
    <property type="protein sequence ID" value="MPC28776.1"/>
    <property type="molecule type" value="Genomic_DNA"/>
</dbReference>
<reference evidence="2 3" key="1">
    <citation type="submission" date="2019-05" db="EMBL/GenBank/DDBJ databases">
        <title>Another draft genome of Portunus trituberculatus and its Hox gene families provides insights of decapod evolution.</title>
        <authorList>
            <person name="Jeong J.-H."/>
            <person name="Song I."/>
            <person name="Kim S."/>
            <person name="Choi T."/>
            <person name="Kim D."/>
            <person name="Ryu S."/>
            <person name="Kim W."/>
        </authorList>
    </citation>
    <scope>NUCLEOTIDE SEQUENCE [LARGE SCALE GENOMIC DNA]</scope>
    <source>
        <tissue evidence="2">Muscle</tissue>
    </source>
</reference>
<dbReference type="Proteomes" id="UP000324222">
    <property type="component" value="Unassembled WGS sequence"/>
</dbReference>
<feature type="compositionally biased region" description="Pro residues" evidence="1">
    <location>
        <begin position="228"/>
        <end position="242"/>
    </location>
</feature>
<comment type="caution">
    <text evidence="2">The sequence shown here is derived from an EMBL/GenBank/DDBJ whole genome shotgun (WGS) entry which is preliminary data.</text>
</comment>
<dbReference type="AlphaFoldDB" id="A0A5B7E6D7"/>
<sequence>MLKHSCPLPTSLYPSPSPCISSTLTPALKDGGNVAIRSPVVYKRRNLLLHFLLDTNGYAGGAADDTSFVSLNCSSRPDQWSSINTAIAAENTTTTTTILNPFFINKLLRSVRPSHSNIAISSTDITCCNCDIPPVFRLLACLAADTPQQHFPYPDATPTTQLHALHCEKELLFSRIGPPPLPPSHPSTCSSKLEGLWGIVFFFWVGAKGGEIWQSGKQSKDVFYPEGLRPPPAPPPPTPLGH</sequence>
<gene>
    <name evidence="2" type="ORF">E2C01_021987</name>
</gene>
<name>A0A5B7E6D7_PORTR</name>